<keyword evidence="2" id="KW-0472">Membrane</keyword>
<feature type="transmembrane region" description="Helical" evidence="2">
    <location>
        <begin position="736"/>
        <end position="754"/>
    </location>
</feature>
<reference evidence="3 4" key="1">
    <citation type="submission" date="2024-10" db="EMBL/GenBank/DDBJ databases">
        <title>Updated reference genomes for cyclostephanoid diatoms.</title>
        <authorList>
            <person name="Roberts W.R."/>
            <person name="Alverson A.J."/>
        </authorList>
    </citation>
    <scope>NUCLEOTIDE SEQUENCE [LARGE SCALE GENOMIC DNA]</scope>
    <source>
        <strain evidence="3 4">AJA010-31</strain>
    </source>
</reference>
<keyword evidence="4" id="KW-1185">Reference proteome</keyword>
<feature type="region of interest" description="Disordered" evidence="1">
    <location>
        <begin position="291"/>
        <end position="418"/>
    </location>
</feature>
<accession>A0ABD3MYV6</accession>
<feature type="compositionally biased region" description="Polar residues" evidence="1">
    <location>
        <begin position="215"/>
        <end position="224"/>
    </location>
</feature>
<feature type="compositionally biased region" description="Polar residues" evidence="1">
    <location>
        <begin position="170"/>
        <end position="179"/>
    </location>
</feature>
<evidence type="ECO:0000256" key="2">
    <source>
        <dbReference type="SAM" id="Phobius"/>
    </source>
</evidence>
<feature type="compositionally biased region" description="Basic and acidic residues" evidence="1">
    <location>
        <begin position="353"/>
        <end position="364"/>
    </location>
</feature>
<evidence type="ECO:0000313" key="3">
    <source>
        <dbReference type="EMBL" id="KAL3767121.1"/>
    </source>
</evidence>
<feature type="compositionally biased region" description="Basic and acidic residues" evidence="1">
    <location>
        <begin position="485"/>
        <end position="498"/>
    </location>
</feature>
<feature type="transmembrane region" description="Helical" evidence="2">
    <location>
        <begin position="677"/>
        <end position="695"/>
    </location>
</feature>
<feature type="region of interest" description="Disordered" evidence="1">
    <location>
        <begin position="72"/>
        <end position="275"/>
    </location>
</feature>
<feature type="compositionally biased region" description="Basic and acidic residues" evidence="1">
    <location>
        <begin position="328"/>
        <end position="340"/>
    </location>
</feature>
<feature type="compositionally biased region" description="Low complexity" evidence="1">
    <location>
        <begin position="264"/>
        <end position="275"/>
    </location>
</feature>
<gene>
    <name evidence="3" type="ORF">ACHAWO_003345</name>
</gene>
<proteinExistence type="predicted"/>
<feature type="region of interest" description="Disordered" evidence="1">
    <location>
        <begin position="481"/>
        <end position="525"/>
    </location>
</feature>
<dbReference type="AlphaFoldDB" id="A0ABD3MYV6"/>
<name>A0ABD3MYV6_9STRA</name>
<evidence type="ECO:0000256" key="1">
    <source>
        <dbReference type="SAM" id="MobiDB-lite"/>
    </source>
</evidence>
<feature type="transmembrane region" description="Helical" evidence="2">
    <location>
        <begin position="588"/>
        <end position="609"/>
    </location>
</feature>
<feature type="region of interest" description="Disordered" evidence="1">
    <location>
        <begin position="1"/>
        <end position="22"/>
    </location>
</feature>
<protein>
    <submittedName>
        <fullName evidence="3">Uncharacterized protein</fullName>
    </submittedName>
</protein>
<feature type="compositionally biased region" description="Polar residues" evidence="1">
    <location>
        <begin position="509"/>
        <end position="525"/>
    </location>
</feature>
<feature type="compositionally biased region" description="Polar residues" evidence="1">
    <location>
        <begin position="400"/>
        <end position="418"/>
    </location>
</feature>
<feature type="compositionally biased region" description="Basic and acidic residues" evidence="1">
    <location>
        <begin position="225"/>
        <end position="237"/>
    </location>
</feature>
<feature type="compositionally biased region" description="Basic and acidic residues" evidence="1">
    <location>
        <begin position="291"/>
        <end position="318"/>
    </location>
</feature>
<comment type="caution">
    <text evidence="3">The sequence shown here is derived from an EMBL/GenBank/DDBJ whole genome shotgun (WGS) entry which is preliminary data.</text>
</comment>
<organism evidence="3 4">
    <name type="scientific">Cyclotella atomus</name>
    <dbReference type="NCBI Taxonomy" id="382360"/>
    <lineage>
        <taxon>Eukaryota</taxon>
        <taxon>Sar</taxon>
        <taxon>Stramenopiles</taxon>
        <taxon>Ochrophyta</taxon>
        <taxon>Bacillariophyta</taxon>
        <taxon>Coscinodiscophyceae</taxon>
        <taxon>Thalassiosirophycidae</taxon>
        <taxon>Stephanodiscales</taxon>
        <taxon>Stephanodiscaceae</taxon>
        <taxon>Cyclotella</taxon>
    </lineage>
</organism>
<dbReference type="EMBL" id="JALLPJ020001372">
    <property type="protein sequence ID" value="KAL3767121.1"/>
    <property type="molecule type" value="Genomic_DNA"/>
</dbReference>
<feature type="compositionally biased region" description="Low complexity" evidence="1">
    <location>
        <begin position="117"/>
        <end position="128"/>
    </location>
</feature>
<evidence type="ECO:0000313" key="4">
    <source>
        <dbReference type="Proteomes" id="UP001530400"/>
    </source>
</evidence>
<sequence>MDHSTTIDNKAASPTPSSNHRQAIQNRHHLLQRLVFQMQHLEDSYRDNRNDDALLHSKITVRGDASHLSAISGDSRTVHSECSKNPPLSVLQEGDDVSFFSGRSSHSGSNSEKHGSRTSSRRNSQSSGREGGGSSSRYQEVKDDFEDNARSSSSSRHSREPEGEYEYQPQAPSKSNTYENAMRARKEAVDRYSSVARKKASLMTNHNFDKEKKVNPNNRSNCSGEESRASSRRDTSVRKSKSPPPPPFSVQSEHTFLGKSIAPDDGSSVSSMTSMDSYMKQQYILRELERLRERESRDRHYHSRSEVRGSRGHEDSRHGRMSSYNDVRAARPRSERDHSRRSTPANQPRSRSMPRDRKTRRGSDLESIWEQTSKGGAHHSSSHSSSSKSRHSSHQDSKRNNNNLHKSQTCAQSHSTSHTPPLSQIEECCIKHPHILLSDQSDVNIWTCMRYCKDETTGRWVTKKKVCEACLQDDEESANHHHYYHHPDKSDYLDERTHSMSSSEEDEYSNQNNKNTVNVYTDDGNQTPLEREAEAQRRRFIRRLAARAYHFPGNTWCEDWTQYIANTHIVFGIFFHHPLHPVTSRERLIILLGSVAVGLLMSNLIYLWFLHENFGMNDVILHIAPGLDVTKLMICLWTLGSFVHTIFDLSVWHIKACTLCRYGGEVSDTAVKCGRRSGITIVLLTLAFATYLCLVRASRDARASIVGLDGNDIMDDDYGEDSFFSPVTLAGSRKSFYFLIGYIIEFILAVFVYGPVMLTVVFTGILGCNGRIPVLGGRPREMAKEQRYAMKRQRYIMPRTLKLGDEEFEADMWGDEELMTKF</sequence>
<dbReference type="Proteomes" id="UP001530400">
    <property type="component" value="Unassembled WGS sequence"/>
</dbReference>
<keyword evidence="2" id="KW-0812">Transmembrane</keyword>
<feature type="compositionally biased region" description="Low complexity" evidence="1">
    <location>
        <begin position="98"/>
        <end position="110"/>
    </location>
</feature>
<keyword evidence="2" id="KW-1133">Transmembrane helix</keyword>